<proteinExistence type="predicted"/>
<evidence type="ECO:0000313" key="3">
    <source>
        <dbReference type="Proteomes" id="UP000076837"/>
    </source>
</evidence>
<sequence length="181" mass="19943">MYFATNAVTKDISPTTAGHGGQVIPQSRQFSTVVRQVSQETAHMLLNATRLAFQAMLAVRDSPACEWWWLRQVRSYERISWKVNMGPLQNHLAGVKPNPRADGLGYNPRCLSRDISKQAASETTDGKIAFLIKNSTEIRSFQDLMQNFVPGSVGIHSGGHYIIGGDAASDLYNSPADPAFF</sequence>
<dbReference type="Gene3D" id="1.10.1280.10">
    <property type="entry name" value="Di-copper center containing domain from catechol oxidase"/>
    <property type="match status" value="1"/>
</dbReference>
<dbReference type="Proteomes" id="UP000076837">
    <property type="component" value="Unassembled WGS sequence"/>
</dbReference>
<dbReference type="GO" id="GO:0016491">
    <property type="term" value="F:oxidoreductase activity"/>
    <property type="evidence" value="ECO:0007669"/>
    <property type="project" value="InterPro"/>
</dbReference>
<accession>A0A162WBJ2</accession>
<name>A0A162WBJ2_DIDRA</name>
<dbReference type="InterPro" id="IPR002227">
    <property type="entry name" value="Tyrosinase_Cu-bd"/>
</dbReference>
<dbReference type="STRING" id="5454.A0A162WBJ2"/>
<evidence type="ECO:0000313" key="2">
    <source>
        <dbReference type="EMBL" id="KZM18933.1"/>
    </source>
</evidence>
<gene>
    <name evidence="2" type="ORF">ST47_g9931</name>
</gene>
<dbReference type="AlphaFoldDB" id="A0A162WBJ2"/>
<comment type="caution">
    <text evidence="2">The sequence shown here is derived from an EMBL/GenBank/DDBJ whole genome shotgun (WGS) entry which is preliminary data.</text>
</comment>
<dbReference type="EMBL" id="JYNV01000317">
    <property type="protein sequence ID" value="KZM18933.1"/>
    <property type="molecule type" value="Genomic_DNA"/>
</dbReference>
<evidence type="ECO:0000259" key="1">
    <source>
        <dbReference type="Pfam" id="PF00264"/>
    </source>
</evidence>
<organism evidence="2 3">
    <name type="scientific">Didymella rabiei</name>
    <name type="common">Chickpea ascochyta blight fungus</name>
    <name type="synonym">Mycosphaerella rabiei</name>
    <dbReference type="NCBI Taxonomy" id="5454"/>
    <lineage>
        <taxon>Eukaryota</taxon>
        <taxon>Fungi</taxon>
        <taxon>Dikarya</taxon>
        <taxon>Ascomycota</taxon>
        <taxon>Pezizomycotina</taxon>
        <taxon>Dothideomycetes</taxon>
        <taxon>Pleosporomycetidae</taxon>
        <taxon>Pleosporales</taxon>
        <taxon>Pleosporineae</taxon>
        <taxon>Didymellaceae</taxon>
        <taxon>Ascochyta</taxon>
    </lineage>
</organism>
<feature type="domain" description="Tyrosinase copper-binding" evidence="1">
    <location>
        <begin position="77"/>
        <end position="181"/>
    </location>
</feature>
<keyword evidence="3" id="KW-1185">Reference proteome</keyword>
<dbReference type="Pfam" id="PF00264">
    <property type="entry name" value="Tyrosinase"/>
    <property type="match status" value="1"/>
</dbReference>
<protein>
    <submittedName>
        <fullName evidence="2">Metal ion binding</fullName>
    </submittedName>
</protein>
<dbReference type="SUPFAM" id="SSF48056">
    <property type="entry name" value="Di-copper centre-containing domain"/>
    <property type="match status" value="1"/>
</dbReference>
<dbReference type="InterPro" id="IPR008922">
    <property type="entry name" value="Di-copper_centre_dom_sf"/>
</dbReference>
<reference evidence="2 3" key="1">
    <citation type="journal article" date="2016" name="Sci. Rep.">
        <title>Draft genome sequencing and secretome analysis of fungal phytopathogen Ascochyta rabiei provides insight into the necrotrophic effector repertoire.</title>
        <authorList>
            <person name="Verma S."/>
            <person name="Gazara R.K."/>
            <person name="Nizam S."/>
            <person name="Parween S."/>
            <person name="Chattopadhyay D."/>
            <person name="Verma P.K."/>
        </authorList>
    </citation>
    <scope>NUCLEOTIDE SEQUENCE [LARGE SCALE GENOMIC DNA]</scope>
    <source>
        <strain evidence="2 3">ArDII</strain>
    </source>
</reference>